<proteinExistence type="predicted"/>
<evidence type="ECO:0000259" key="1">
    <source>
        <dbReference type="Pfam" id="PF12680"/>
    </source>
</evidence>
<comment type="caution">
    <text evidence="2">The sequence shown here is derived from an EMBL/GenBank/DDBJ whole genome shotgun (WGS) entry which is preliminary data.</text>
</comment>
<evidence type="ECO:0000313" key="2">
    <source>
        <dbReference type="EMBL" id="MFC1404032.1"/>
    </source>
</evidence>
<name>A0ABV6URG9_9ACTN</name>
<sequence>MNSSPGHPPDTLLPTPVRRLLDAVDRGDSDAFAELFGTDGVVDDWGRVFVGREQVRDWSDREFLGLNGRLTVHRWSTQPPPVLIVTIGTDGGYNGPSTLTFTLSPDGEGIDRMAMTD</sequence>
<dbReference type="Gene3D" id="3.10.450.50">
    <property type="match status" value="1"/>
</dbReference>
<dbReference type="InterPro" id="IPR032710">
    <property type="entry name" value="NTF2-like_dom_sf"/>
</dbReference>
<protein>
    <submittedName>
        <fullName evidence="2">Nuclear transport factor 2 family protein</fullName>
    </submittedName>
</protein>
<reference evidence="2 3" key="1">
    <citation type="submission" date="2024-09" db="EMBL/GenBank/DDBJ databases">
        <authorList>
            <person name="Lee S.D."/>
        </authorList>
    </citation>
    <scope>NUCLEOTIDE SEQUENCE [LARGE SCALE GENOMIC DNA]</scope>
    <source>
        <strain evidence="2 3">N1-5</strain>
    </source>
</reference>
<evidence type="ECO:0000313" key="3">
    <source>
        <dbReference type="Proteomes" id="UP001592528"/>
    </source>
</evidence>
<dbReference type="InterPro" id="IPR037401">
    <property type="entry name" value="SnoaL-like"/>
</dbReference>
<dbReference type="SUPFAM" id="SSF54427">
    <property type="entry name" value="NTF2-like"/>
    <property type="match status" value="1"/>
</dbReference>
<accession>A0ABV6URG9</accession>
<dbReference type="RefSeq" id="WP_030255646.1">
    <property type="nucleotide sequence ID" value="NZ_JBHEZZ010000012.1"/>
</dbReference>
<keyword evidence="3" id="KW-1185">Reference proteome</keyword>
<dbReference type="Pfam" id="PF12680">
    <property type="entry name" value="SnoaL_2"/>
    <property type="match status" value="1"/>
</dbReference>
<feature type="domain" description="SnoaL-like" evidence="1">
    <location>
        <begin position="17"/>
        <end position="86"/>
    </location>
</feature>
<dbReference type="Proteomes" id="UP001592528">
    <property type="component" value="Unassembled WGS sequence"/>
</dbReference>
<organism evidence="2 3">
    <name type="scientific">Streptacidiphilus cavernicola</name>
    <dbReference type="NCBI Taxonomy" id="3342716"/>
    <lineage>
        <taxon>Bacteria</taxon>
        <taxon>Bacillati</taxon>
        <taxon>Actinomycetota</taxon>
        <taxon>Actinomycetes</taxon>
        <taxon>Kitasatosporales</taxon>
        <taxon>Streptomycetaceae</taxon>
        <taxon>Streptacidiphilus</taxon>
    </lineage>
</organism>
<dbReference type="EMBL" id="JBHEZZ010000012">
    <property type="protein sequence ID" value="MFC1404032.1"/>
    <property type="molecule type" value="Genomic_DNA"/>
</dbReference>
<gene>
    <name evidence="2" type="ORF">ACEZDJ_22320</name>
</gene>